<dbReference type="OrthoDB" id="5392779at2759"/>
<dbReference type="GO" id="GO:0000981">
    <property type="term" value="F:DNA-binding transcription factor activity, RNA polymerase II-specific"/>
    <property type="evidence" value="ECO:0007669"/>
    <property type="project" value="InterPro"/>
</dbReference>
<evidence type="ECO:0000313" key="7">
    <source>
        <dbReference type="EMBL" id="ORY04144.1"/>
    </source>
</evidence>
<dbReference type="SMART" id="SM00906">
    <property type="entry name" value="Fungal_trans"/>
    <property type="match status" value="1"/>
</dbReference>
<evidence type="ECO:0000256" key="5">
    <source>
        <dbReference type="SAM" id="MobiDB-lite"/>
    </source>
</evidence>
<dbReference type="InterPro" id="IPR007219">
    <property type="entry name" value="XnlR_reg_dom"/>
</dbReference>
<dbReference type="PANTHER" id="PTHR47840:SF1">
    <property type="entry name" value="ZN(II)2CYS6 TRANSCRIPTION FACTOR (EUROFUNG)"/>
    <property type="match status" value="1"/>
</dbReference>
<keyword evidence="1" id="KW-0479">Metal-binding</keyword>
<evidence type="ECO:0000259" key="6">
    <source>
        <dbReference type="PROSITE" id="PS00463"/>
    </source>
</evidence>
<dbReference type="EMBL" id="MCFA01000139">
    <property type="protein sequence ID" value="ORY04144.1"/>
    <property type="molecule type" value="Genomic_DNA"/>
</dbReference>
<keyword evidence="3" id="KW-0804">Transcription</keyword>
<dbReference type="STRING" id="1231657.A0A1Y1Z216"/>
<feature type="region of interest" description="Disordered" evidence="5">
    <location>
        <begin position="103"/>
        <end position="140"/>
    </location>
</feature>
<feature type="compositionally biased region" description="Polar residues" evidence="5">
    <location>
        <begin position="8"/>
        <end position="21"/>
    </location>
</feature>
<dbReference type="GO" id="GO:0008270">
    <property type="term" value="F:zinc ion binding"/>
    <property type="evidence" value="ECO:0007669"/>
    <property type="project" value="InterPro"/>
</dbReference>
<dbReference type="Gene3D" id="4.10.240.10">
    <property type="entry name" value="Zn(2)-C6 fungal-type DNA-binding domain"/>
    <property type="match status" value="1"/>
</dbReference>
<dbReference type="PROSITE" id="PS00463">
    <property type="entry name" value="ZN2_CY6_FUNGAL_1"/>
    <property type="match status" value="1"/>
</dbReference>
<dbReference type="CDD" id="cd12148">
    <property type="entry name" value="fungal_TF_MHR"/>
    <property type="match status" value="1"/>
</dbReference>
<dbReference type="CDD" id="cd00067">
    <property type="entry name" value="GAL4"/>
    <property type="match status" value="1"/>
</dbReference>
<protein>
    <submittedName>
        <fullName evidence="7">C6 zinc finger domain protein</fullName>
    </submittedName>
</protein>
<feature type="domain" description="Zn(2)-C6 fungal-type" evidence="6">
    <location>
        <begin position="35"/>
        <end position="66"/>
    </location>
</feature>
<comment type="caution">
    <text evidence="7">The sequence shown here is derived from an EMBL/GenBank/DDBJ whole genome shotgun (WGS) entry which is preliminary data.</text>
</comment>
<dbReference type="SUPFAM" id="SSF57701">
    <property type="entry name" value="Zn2/Cys6 DNA-binding domain"/>
    <property type="match status" value="1"/>
</dbReference>
<keyword evidence="4" id="KW-0539">Nucleus</keyword>
<gene>
    <name evidence="7" type="ORF">BCR34DRAFT_604994</name>
</gene>
<evidence type="ECO:0000256" key="4">
    <source>
        <dbReference type="ARBA" id="ARBA00023242"/>
    </source>
</evidence>
<dbReference type="AlphaFoldDB" id="A0A1Y1Z216"/>
<dbReference type="Proteomes" id="UP000193144">
    <property type="component" value="Unassembled WGS sequence"/>
</dbReference>
<evidence type="ECO:0000313" key="8">
    <source>
        <dbReference type="Proteomes" id="UP000193144"/>
    </source>
</evidence>
<feature type="region of interest" description="Disordered" evidence="5">
    <location>
        <begin position="1"/>
        <end position="26"/>
    </location>
</feature>
<name>A0A1Y1Z216_9PLEO</name>
<evidence type="ECO:0000256" key="2">
    <source>
        <dbReference type="ARBA" id="ARBA00023015"/>
    </source>
</evidence>
<dbReference type="PANTHER" id="PTHR47840">
    <property type="entry name" value="ZN(II)2CYS6 TRANSCRIPTION FACTOR (EUROFUNG)-RELATED"/>
    <property type="match status" value="1"/>
</dbReference>
<dbReference type="GO" id="GO:0003677">
    <property type="term" value="F:DNA binding"/>
    <property type="evidence" value="ECO:0007669"/>
    <property type="project" value="InterPro"/>
</dbReference>
<keyword evidence="8" id="KW-1185">Reference proteome</keyword>
<dbReference type="InterPro" id="IPR036864">
    <property type="entry name" value="Zn2-C6_fun-type_DNA-bd_sf"/>
</dbReference>
<proteinExistence type="predicted"/>
<dbReference type="InterPro" id="IPR001138">
    <property type="entry name" value="Zn2Cys6_DnaBD"/>
</dbReference>
<reference evidence="7 8" key="1">
    <citation type="submission" date="2016-07" db="EMBL/GenBank/DDBJ databases">
        <title>Pervasive Adenine N6-methylation of Active Genes in Fungi.</title>
        <authorList>
            <consortium name="DOE Joint Genome Institute"/>
            <person name="Mondo S.J."/>
            <person name="Dannebaum R.O."/>
            <person name="Kuo R.C."/>
            <person name="Labutti K."/>
            <person name="Haridas S."/>
            <person name="Kuo A."/>
            <person name="Salamov A."/>
            <person name="Ahrendt S.R."/>
            <person name="Lipzen A."/>
            <person name="Sullivan W."/>
            <person name="Andreopoulos W.B."/>
            <person name="Clum A."/>
            <person name="Lindquist E."/>
            <person name="Daum C."/>
            <person name="Ramamoorthy G.K."/>
            <person name="Gryganskyi A."/>
            <person name="Culley D."/>
            <person name="Magnuson J.K."/>
            <person name="James T.Y."/>
            <person name="O'Malley M.A."/>
            <person name="Stajich J.E."/>
            <person name="Spatafora J.W."/>
            <person name="Visel A."/>
            <person name="Grigoriev I.V."/>
        </authorList>
    </citation>
    <scope>NUCLEOTIDE SEQUENCE [LARGE SCALE GENOMIC DNA]</scope>
    <source>
        <strain evidence="7 8">CBS 115471</strain>
    </source>
</reference>
<organism evidence="7 8">
    <name type="scientific">Clohesyomyces aquaticus</name>
    <dbReference type="NCBI Taxonomy" id="1231657"/>
    <lineage>
        <taxon>Eukaryota</taxon>
        <taxon>Fungi</taxon>
        <taxon>Dikarya</taxon>
        <taxon>Ascomycota</taxon>
        <taxon>Pezizomycotina</taxon>
        <taxon>Dothideomycetes</taxon>
        <taxon>Pleosporomycetidae</taxon>
        <taxon>Pleosporales</taxon>
        <taxon>Lindgomycetaceae</taxon>
        <taxon>Clohesyomyces</taxon>
    </lineage>
</organism>
<sequence length="755" mass="84083">MTEAIEGDQNSSPANGQSYQDISAKRRKVRKGTRSCWECKRRKIRCIFSSFEDAACIGCQRRRVPCVAQEMPEDLSPAIIGNRHLSERISKVEDLLKEIIESKDAATTNEDKGVQQQDRQPGTKAQRLGSRNLASPPTRVVPLIPVEAPRDSASNSSLLVPGPACVSNQTETDSTIHHLLAVFPAKKDVLILLKESHRPSLYTFVTNTQSHSRRTSDLLSTPYSAKELPGPNTHPVILAKLMLLFSITLQSPDGEQVLGLSEPHAVLMRRLTTAATTWVTNKEAMHETLEGLICIILEGVFEVAGGNLRRAWVVYRRAMTVAQLMGLHRSPLPPLKRIDPNLDADPDFIWFRIVYMDRYLSLLLGLPQGTIDKNMAAMSVLQHEPPLGKFERLLTVTASRILERNEDAFTAGDLTTTLAIDSELLQISRSMPATFWRPATFSNLTIGSPDTFLETLRLAAQVYYYGLLIQLHLPYMLRMGEKTAHEYSKMTCVNASREIMTRFIAHRIFNPMSSCSRPVDFLALLASMTLLLAHLDAHHHRDTVNVLAHQRLSDRAMLDQALERMEAFSSVKKDVIMEKSAELIRRLLQIEGDAVGGSAGMSEPYGGPQRKKEDEPLRLHIPYLGVIKIARNDPISRELPLGSMHAGREKLSIASDRLSASPICPTLGVQVDEQLLNHSQDTTQGSAFSTGFPAPEWPKMHLQTSGYDQSMFENDILQPHVELPPLAATVNDWAFQGVDTAFFDSLLKGNLGEEQ</sequence>
<dbReference type="SMART" id="SM00066">
    <property type="entry name" value="GAL4"/>
    <property type="match status" value="1"/>
</dbReference>
<keyword evidence="2" id="KW-0805">Transcription regulation</keyword>
<accession>A0A1Y1Z216</accession>
<dbReference type="GO" id="GO:0006351">
    <property type="term" value="P:DNA-templated transcription"/>
    <property type="evidence" value="ECO:0007669"/>
    <property type="project" value="InterPro"/>
</dbReference>
<feature type="compositionally biased region" description="Basic and acidic residues" evidence="5">
    <location>
        <begin position="103"/>
        <end position="113"/>
    </location>
</feature>
<dbReference type="Pfam" id="PF00172">
    <property type="entry name" value="Zn_clus"/>
    <property type="match status" value="1"/>
</dbReference>
<evidence type="ECO:0000256" key="1">
    <source>
        <dbReference type="ARBA" id="ARBA00022723"/>
    </source>
</evidence>
<evidence type="ECO:0000256" key="3">
    <source>
        <dbReference type="ARBA" id="ARBA00023163"/>
    </source>
</evidence>